<organism evidence="4">
    <name type="scientific">Escherichia coli</name>
    <dbReference type="NCBI Taxonomy" id="562"/>
    <lineage>
        <taxon>Bacteria</taxon>
        <taxon>Pseudomonadati</taxon>
        <taxon>Pseudomonadota</taxon>
        <taxon>Gammaproteobacteria</taxon>
        <taxon>Enterobacterales</taxon>
        <taxon>Enterobacteriaceae</taxon>
        <taxon>Escherichia</taxon>
    </lineage>
</organism>
<dbReference type="Gene3D" id="1.10.274.10">
    <property type="entry name" value="PtsI, HPr-binding domain"/>
    <property type="match status" value="1"/>
</dbReference>
<feature type="non-terminal residue" evidence="4">
    <location>
        <position position="1"/>
    </location>
</feature>
<dbReference type="InterPro" id="IPR036618">
    <property type="entry name" value="PtsI_HPr-bd_sf"/>
</dbReference>
<proteinExistence type="inferred from homology"/>
<dbReference type="InterPro" id="IPR050499">
    <property type="entry name" value="PEP-utilizing_PTS_enzyme"/>
</dbReference>
<comment type="similarity">
    <text evidence="1">Belongs to the PEP-utilizing enzyme family.</text>
</comment>
<keyword evidence="4" id="KW-0670">Pyruvate</keyword>
<dbReference type="EMBL" id="JAAHTE010000529">
    <property type="protein sequence ID" value="NEU02891.1"/>
    <property type="molecule type" value="Genomic_DNA"/>
</dbReference>
<sequence length="94" mass="10694">KAVEQISADIKHTIKMAKTNEQKEIFGAHLLLAQDPAAAEDIKSAIKNENKSAIYATNEYFNNMAAVFDSMDDAYMKERAADIRDILKKFLYFF</sequence>
<dbReference type="Pfam" id="PF05524">
    <property type="entry name" value="PEP-utilisers_N"/>
    <property type="match status" value="1"/>
</dbReference>
<comment type="caution">
    <text evidence="4">The sequence shown here is derived from an EMBL/GenBank/DDBJ whole genome shotgun (WGS) entry which is preliminary data.</text>
</comment>
<gene>
    <name evidence="4" type="ORF">G3563_28325</name>
</gene>
<accession>A0A6D1AHB7</accession>
<name>A0A6D1AHB7_ECOLX</name>
<keyword evidence="2 4" id="KW-0808">Transferase</keyword>
<evidence type="ECO:0000259" key="3">
    <source>
        <dbReference type="Pfam" id="PF05524"/>
    </source>
</evidence>
<dbReference type="AlphaFoldDB" id="A0A6D1AHB7"/>
<dbReference type="GO" id="GO:0016740">
    <property type="term" value="F:transferase activity"/>
    <property type="evidence" value="ECO:0007669"/>
    <property type="project" value="UniProtKB-KW"/>
</dbReference>
<dbReference type="PANTHER" id="PTHR46244">
    <property type="entry name" value="PHOSPHOENOLPYRUVATE-PROTEIN PHOSPHOTRANSFERASE"/>
    <property type="match status" value="1"/>
</dbReference>
<feature type="domain" description="Phosphotransferase system enzyme I N-terminal" evidence="3">
    <location>
        <begin position="1"/>
        <end position="79"/>
    </location>
</feature>
<feature type="non-terminal residue" evidence="4">
    <location>
        <position position="94"/>
    </location>
</feature>
<dbReference type="PANTHER" id="PTHR46244:SF3">
    <property type="entry name" value="PHOSPHOENOLPYRUVATE-PROTEIN PHOSPHOTRANSFERASE"/>
    <property type="match status" value="1"/>
</dbReference>
<reference evidence="4" key="1">
    <citation type="submission" date="2020-02" db="EMBL/GenBank/DDBJ databases">
        <title>Investigating the Use of Bacteriophages as New Decolonization Strategy for Intestinal Carriage of CTX-M-15-producing ST131 Escherichia coli: an In Vitro Continuous Culture System Model.</title>
        <authorList>
            <person name="Bernasconi O.J."/>
            <person name="Campos-Madueno E.I."/>
            <person name="Dona V."/>
            <person name="Perreten V."/>
            <person name="Carattoli A."/>
            <person name="Endimiani A."/>
        </authorList>
    </citation>
    <scope>NUCLEOTIDE SEQUENCE</scope>
    <source>
        <strain evidence="4">4901.28</strain>
    </source>
</reference>
<dbReference type="SUPFAM" id="SSF47831">
    <property type="entry name" value="Enzyme I of the PEP:sugar phosphotransferase system HPr-binding (sub)domain"/>
    <property type="match status" value="1"/>
</dbReference>
<dbReference type="GO" id="GO:0009401">
    <property type="term" value="P:phosphoenolpyruvate-dependent sugar phosphotransferase system"/>
    <property type="evidence" value="ECO:0007669"/>
    <property type="project" value="InterPro"/>
</dbReference>
<protein>
    <submittedName>
        <fullName evidence="4">Phosphoenolpyruvate--protein phosphotransferase</fullName>
    </submittedName>
</protein>
<dbReference type="InterPro" id="IPR008731">
    <property type="entry name" value="PTS_EIN"/>
</dbReference>
<evidence type="ECO:0000256" key="1">
    <source>
        <dbReference type="ARBA" id="ARBA00007837"/>
    </source>
</evidence>
<evidence type="ECO:0000313" key="4">
    <source>
        <dbReference type="EMBL" id="NEU02891.1"/>
    </source>
</evidence>
<evidence type="ECO:0000256" key="2">
    <source>
        <dbReference type="ARBA" id="ARBA00022679"/>
    </source>
</evidence>